<keyword evidence="2" id="KW-1185">Reference proteome</keyword>
<evidence type="ECO:0000313" key="2">
    <source>
        <dbReference type="Proteomes" id="UP000679341"/>
    </source>
</evidence>
<dbReference type="InterPro" id="IPR011335">
    <property type="entry name" value="Restrct_endonuc-II-like"/>
</dbReference>
<protein>
    <submittedName>
        <fullName evidence="1">Uncharacterized protein</fullName>
    </submittedName>
</protein>
<sequence>MFCPDCLNLPVADNDRVKQKASYIQDNYLNHPELLQLLEEFGSVHVIASLLNEMNGGAHGMMTENRMPFKKFLYATPLLKNVYEGADAFEKYFDPNDTDVQETVDERVDALLRADTVLIPILNQIQEDFVVTIEQTPGIGDWLDFYGNHDFLHSEYWFCSERCMRATLAARTSIAEDFLEQQELFRSFDKPAKDDIETVRDYGDFWYGFIVSLGFAATLEDTTKNALTTDFPDEVTIFDIEEFRNCIDQVLEQELTARTEQDYRPISLDEDDFDTCGEHVFGDDWGKVKDCILVTESNLDAHPLYFRIEGRQEMKLPNWRASRPVPVSFILYPDYYTILLERQIYPLLKNGDEPHSREILSDLTAKRGHEFERYVYEYLNEAVDEAWFSCKTAKQNGNEVDVVFVHDGTVYFVEVKFVLPTLNMLSQRGIQDVNEKFDGLIFNEESDDGGKPFPEKVDAWRSVDAGADVIHTPSTNKDNRQWISVPDEWRELEYEMLVVSNFVPSYLKKQEVRFLTDLELYQWIENGDDVFYDILN</sequence>
<gene>
    <name evidence="1" type="ORF">J7656_11420</name>
</gene>
<dbReference type="OrthoDB" id="275751at2157"/>
<reference evidence="1 2" key="1">
    <citation type="submission" date="2021-03" db="EMBL/GenBank/DDBJ databases">
        <title>Halorubrum sodomense MBLA0099, Whole genome shotgun sequencing.</title>
        <authorList>
            <person name="Seo M.-J."/>
            <person name="Cho E.-S."/>
            <person name="Hwang C.Y."/>
        </authorList>
    </citation>
    <scope>NUCLEOTIDE SEQUENCE [LARGE SCALE GENOMIC DNA]</scope>
    <source>
        <strain evidence="1 2">MBLA0099</strain>
    </source>
</reference>
<dbReference type="EMBL" id="CP073695">
    <property type="protein sequence ID" value="QUO47184.1"/>
    <property type="molecule type" value="Genomic_DNA"/>
</dbReference>
<dbReference type="GeneID" id="64828158"/>
<organism evidence="1 2">
    <name type="scientific">Halorubrum ruber</name>
    <dbReference type="NCBI Taxonomy" id="2982524"/>
    <lineage>
        <taxon>Archaea</taxon>
        <taxon>Methanobacteriati</taxon>
        <taxon>Methanobacteriota</taxon>
        <taxon>Stenosarchaea group</taxon>
        <taxon>Halobacteria</taxon>
        <taxon>Halobacteriales</taxon>
        <taxon>Haloferacaceae</taxon>
        <taxon>Halorubrum</taxon>
    </lineage>
</organism>
<evidence type="ECO:0000313" key="1">
    <source>
        <dbReference type="EMBL" id="QUO47184.1"/>
    </source>
</evidence>
<accession>A0A8T8LK61</accession>
<dbReference type="RefSeq" id="WP_211553327.1">
    <property type="nucleotide sequence ID" value="NZ_CP073695.1"/>
</dbReference>
<proteinExistence type="predicted"/>
<dbReference type="SUPFAM" id="SSF52980">
    <property type="entry name" value="Restriction endonuclease-like"/>
    <property type="match status" value="1"/>
</dbReference>
<dbReference type="KEGG" id="hss:J7656_11420"/>
<dbReference type="Proteomes" id="UP000679341">
    <property type="component" value="Chromosome"/>
</dbReference>
<name>A0A8T8LK61_9EURY</name>
<dbReference type="AlphaFoldDB" id="A0A8T8LK61"/>